<dbReference type="Gene3D" id="1.20.1740.10">
    <property type="entry name" value="Amino acid/polyamine transporter I"/>
    <property type="match status" value="1"/>
</dbReference>
<dbReference type="Pfam" id="PF13520">
    <property type="entry name" value="AA_permease_2"/>
    <property type="match status" value="1"/>
</dbReference>
<evidence type="ECO:0000256" key="2">
    <source>
        <dbReference type="ARBA" id="ARBA00022475"/>
    </source>
</evidence>
<dbReference type="PIRSF" id="PIRSF006060">
    <property type="entry name" value="AA_transporter"/>
    <property type="match status" value="1"/>
</dbReference>
<keyword evidence="5 6" id="KW-0472">Membrane</keyword>
<feature type="transmembrane region" description="Helical" evidence="6">
    <location>
        <begin position="183"/>
        <end position="205"/>
    </location>
</feature>
<feature type="transmembrane region" description="Helical" evidence="6">
    <location>
        <begin position="418"/>
        <end position="440"/>
    </location>
</feature>
<feature type="transmembrane region" description="Helical" evidence="6">
    <location>
        <begin position="460"/>
        <end position="479"/>
    </location>
</feature>
<protein>
    <submittedName>
        <fullName evidence="7">APC family permease</fullName>
    </submittedName>
</protein>
<feature type="transmembrane region" description="Helical" evidence="6">
    <location>
        <begin position="294"/>
        <end position="316"/>
    </location>
</feature>
<dbReference type="OrthoDB" id="392043at2"/>
<feature type="transmembrane region" description="Helical" evidence="6">
    <location>
        <begin position="102"/>
        <end position="131"/>
    </location>
</feature>
<proteinExistence type="predicted"/>
<reference evidence="7 8" key="1">
    <citation type="submission" date="2019-03" db="EMBL/GenBank/DDBJ databases">
        <title>Complete genome sequence of Spiroplasma gladiatoris TG-1 (DSM 22552).</title>
        <authorList>
            <person name="Lin Y.-C."/>
            <person name="Chou L."/>
            <person name="Kuo C.-H."/>
        </authorList>
    </citation>
    <scope>NUCLEOTIDE SEQUENCE [LARGE SCALE GENOMIC DNA]</scope>
    <source>
        <strain evidence="7 8">TG-1</strain>
    </source>
</reference>
<name>A0A4P7AJ47_9MOLU</name>
<dbReference type="InterPro" id="IPR002293">
    <property type="entry name" value="AA/rel_permease1"/>
</dbReference>
<evidence type="ECO:0000256" key="3">
    <source>
        <dbReference type="ARBA" id="ARBA00022692"/>
    </source>
</evidence>
<feature type="transmembrane region" description="Helical" evidence="6">
    <location>
        <begin position="151"/>
        <end position="171"/>
    </location>
</feature>
<dbReference type="EMBL" id="CP038013">
    <property type="protein sequence ID" value="QBQ08201.1"/>
    <property type="molecule type" value="Genomic_DNA"/>
</dbReference>
<evidence type="ECO:0000313" key="7">
    <source>
        <dbReference type="EMBL" id="QBQ08201.1"/>
    </source>
</evidence>
<keyword evidence="2" id="KW-1003">Cell membrane</keyword>
<evidence type="ECO:0000256" key="5">
    <source>
        <dbReference type="ARBA" id="ARBA00023136"/>
    </source>
</evidence>
<comment type="subcellular location">
    <subcellularLocation>
        <location evidence="1">Cell membrane</location>
        <topology evidence="1">Multi-pass membrane protein</topology>
    </subcellularLocation>
</comment>
<dbReference type="PANTHER" id="PTHR42770:SF7">
    <property type="entry name" value="MEMBRANE PROTEIN"/>
    <property type="match status" value="1"/>
</dbReference>
<keyword evidence="8" id="KW-1185">Reference proteome</keyword>
<feature type="transmembrane region" description="Helical" evidence="6">
    <location>
        <begin position="256"/>
        <end position="282"/>
    </location>
</feature>
<feature type="transmembrane region" description="Helical" evidence="6">
    <location>
        <begin position="225"/>
        <end position="244"/>
    </location>
</feature>
<accession>A0A4P7AJ47</accession>
<feature type="transmembrane region" description="Helical" evidence="6">
    <location>
        <begin position="55"/>
        <end position="73"/>
    </location>
</feature>
<keyword evidence="4 6" id="KW-1133">Transmembrane helix</keyword>
<dbReference type="RefSeq" id="WP_134298344.1">
    <property type="nucleotide sequence ID" value="NZ_CP038013.1"/>
</dbReference>
<evidence type="ECO:0000313" key="8">
    <source>
        <dbReference type="Proteomes" id="UP000294309"/>
    </source>
</evidence>
<feature type="transmembrane region" description="Helical" evidence="6">
    <location>
        <begin position="389"/>
        <end position="406"/>
    </location>
</feature>
<evidence type="ECO:0000256" key="1">
    <source>
        <dbReference type="ARBA" id="ARBA00004651"/>
    </source>
</evidence>
<dbReference type="PANTHER" id="PTHR42770">
    <property type="entry name" value="AMINO ACID TRANSPORTER-RELATED"/>
    <property type="match status" value="1"/>
</dbReference>
<evidence type="ECO:0000256" key="4">
    <source>
        <dbReference type="ARBA" id="ARBA00022989"/>
    </source>
</evidence>
<dbReference type="AlphaFoldDB" id="A0A4P7AJ47"/>
<feature type="transmembrane region" description="Helical" evidence="6">
    <location>
        <begin position="15"/>
        <end position="35"/>
    </location>
</feature>
<feature type="transmembrane region" description="Helical" evidence="6">
    <location>
        <begin position="347"/>
        <end position="369"/>
    </location>
</feature>
<dbReference type="GO" id="GO:0005886">
    <property type="term" value="C:plasma membrane"/>
    <property type="evidence" value="ECO:0007669"/>
    <property type="project" value="UniProtKB-SubCell"/>
</dbReference>
<keyword evidence="3 6" id="KW-0812">Transmembrane</keyword>
<dbReference type="InterPro" id="IPR050367">
    <property type="entry name" value="APC_superfamily"/>
</dbReference>
<dbReference type="GO" id="GO:0022857">
    <property type="term" value="F:transmembrane transporter activity"/>
    <property type="evidence" value="ECO:0007669"/>
    <property type="project" value="InterPro"/>
</dbReference>
<sequence>MININKKNKFINKTYEFLVLFSMTFGIVVGSGIYLKNSSEDGVLAAAGKNPYVALAVWIFVGVVACMMMLSYIEASKAMEKEEHSTLSKFAEKFVNKKWGSVTAIFFVVCYIPLLTTIGSLFLVHSCFQAIDGFLISTKGKSIDDDLGKQTRIILEIVLGIVVLLSIQFLNYKSDKSGKLLQIVCSIVKFIPLIMILIGGIALYSSGQVSQNAFNSHFEKFKVNHLFSALIPVLFAFDGFIDSVTLQKDIEHKEVVAPAMLSGIIACALFYILITVSIFLVSDDGNVLQMFKKYPILSLIFNLIIVFTLITSVNAYSNVFTKVIKAALLENSYLKELKITDISKNKLHLSAVLINLITMIVFISISLSVTWNSGSPDYFIASYYSADTGILFVFIIYAVIIGGILNNRRTKKIPVKKIKGGFVLGIITLSLLTFMIIYMYYLGIIDNIVKFANTKDTSYLIIPILWFLFLIIGLSIYLFNEYKTKKIIKEQSN</sequence>
<dbReference type="Proteomes" id="UP000294309">
    <property type="component" value="Chromosome"/>
</dbReference>
<dbReference type="KEGG" id="sgq:SGLAD_v1c10020"/>
<gene>
    <name evidence="7" type="ORF">SGLAD_v1c10020</name>
</gene>
<evidence type="ECO:0000256" key="6">
    <source>
        <dbReference type="SAM" id="Phobius"/>
    </source>
</evidence>
<organism evidence="7 8">
    <name type="scientific">Spiroplasma gladiatoris</name>
    <dbReference type="NCBI Taxonomy" id="2143"/>
    <lineage>
        <taxon>Bacteria</taxon>
        <taxon>Bacillati</taxon>
        <taxon>Mycoplasmatota</taxon>
        <taxon>Mollicutes</taxon>
        <taxon>Entomoplasmatales</taxon>
        <taxon>Spiroplasmataceae</taxon>
        <taxon>Spiroplasma</taxon>
    </lineage>
</organism>